<sequence length="1319" mass="145589">MNELVGGNSTGGAGVQCSSGTWDKVDLGCINTYKVDSQIFATMITSGVAGVLCLAAFCFLQTFISVYRGRLLSPQVAIKPPVYTGNGIATYFYWAWATVSMKEKELLATAGMDALMFERLIVFGLQLMAPLTVVSCSALIPIHASSKYLSRSVQQFQRSNLMGLTMSNMQPGSRVLWVHFGLVWLYCLYAMWLLDRHYQWYVLLRQQYMTRGDSISTWLGHTPQQRCTGLKHGRTTEEAQPAAAAAAAADKVAAGCHKPARRSRPEHADVTFATYEQPKDDDAVPAAASSARSTRDSIGSGSFLRRWNSRGWQRLGRQGSDSAAGSAEQQAHLQREWQQQQLQRRQQAAAEAAAAAAAAEKLGADVDWWAFKTGDPLLDRHVVHVDVAGDLAWAGAAGEDCKRLQRWRSLRARKPSVRFRNTVHVQDAHGSILPLHVSNYAVLVTDVPGEDEEAEEEEDEEEVSRRQRPSILMRMLQAAVWSWPCLLRQADLTDLGWASSWNRQSFRTLHSNQHGGSSKSMLFSDSMRQLIQQHQQQEAAEQQQQQQGGSNAVAADTPASAAADIAAGEPCCRTPRLAPLKPRPVPPDEISKGLKPRLVSKDEEEGSTAMGRCCAGLAGALFGGPGAEEEEGAARDDVGCVAERLEVQRQALVDLEASILEAQKEVLSGPDTGSFIVLFKTPAAATLAARSSVFPQSSNSLEAFKVQPAPSPEDMLWQTLWKTPPVRRDESLRCLFWYALLYLVPTGIFTAALNSISYGLCNSSATGPSMAWFCHTKFLQFLFTIILPMVLLMLWQNAVIPANLYKLELRRGAAVSLSGMEANILLIYVGWELVNLFLGGVLSASLVSQIKMLADNPDQWALLLGAAFPNSSNFFLNYVIARAFMMNLFRLIMPHGGMWRWIGQMLFTGFASFKHASTERYRSFIIYPASIRYGREPGLILLVLLMGVAYSVAAPLMTPFVLAYMATAYLVWRYQMIYVCVRAYESGGRMWPIYYGIILWILGLFVVFTSCIFIFKGANVQGVLLLPLLPLQYMFARWCRYTYSSRVEHPPLWLAHEAPRTEIDPLVYTPTCLQPHAQGWYFEMGKAWVRTVSCSAVFADRSRTQVLTVSRGQCRGPRTASSPAQRSLNAACNVSRQQQRRTVAHAADASSTATQEVSVEEVMNPHPVILQDSMPIKDAVHKMLDANVSGAPVVDGQGRLVGVLTEADVIWKGAGAPEDHYIIPPVFIGFADAYVYLRDNKRFDEEVHKILARTVAEAMSGKDKVISVAPSTAMSEAAHLMLHHDVNLLPVVEAGSKVVGIVTRHDILRGIYASKSPLL</sequence>
<evidence type="ECO:0000256" key="7">
    <source>
        <dbReference type="PROSITE-ProRule" id="PRU00703"/>
    </source>
</evidence>
<keyword evidence="4 9" id="KW-0812">Transmembrane</keyword>
<feature type="compositionally biased region" description="Low complexity" evidence="8">
    <location>
        <begin position="532"/>
        <end position="567"/>
    </location>
</feature>
<feature type="domain" description="CBS" evidence="10">
    <location>
        <begin position="1163"/>
        <end position="1220"/>
    </location>
</feature>
<evidence type="ECO:0000313" key="11">
    <source>
        <dbReference type="EMBL" id="WIA11062.1"/>
    </source>
</evidence>
<feature type="transmembrane region" description="Helical" evidence="9">
    <location>
        <begin position="938"/>
        <end position="956"/>
    </location>
</feature>
<dbReference type="EMBL" id="CP126209">
    <property type="protein sequence ID" value="WIA11062.1"/>
    <property type="molecule type" value="Genomic_DNA"/>
</dbReference>
<dbReference type="PANTHER" id="PTHR13018">
    <property type="entry name" value="PROBABLE MEMBRANE PROTEIN DUF221-RELATED"/>
    <property type="match status" value="1"/>
</dbReference>
<dbReference type="SUPFAM" id="SSF54631">
    <property type="entry name" value="CBS-domain pair"/>
    <property type="match status" value="1"/>
</dbReference>
<dbReference type="Pfam" id="PF13967">
    <property type="entry name" value="RSN1_TM"/>
    <property type="match status" value="1"/>
</dbReference>
<evidence type="ECO:0000256" key="1">
    <source>
        <dbReference type="ARBA" id="ARBA00004141"/>
    </source>
</evidence>
<protein>
    <recommendedName>
        <fullName evidence="10">CBS domain-containing protein</fullName>
    </recommendedName>
</protein>
<dbReference type="Pfam" id="PF02714">
    <property type="entry name" value="RSN1_7TM"/>
    <property type="match status" value="1"/>
</dbReference>
<feature type="transmembrane region" description="Helical" evidence="9">
    <location>
        <begin position="898"/>
        <end position="917"/>
    </location>
</feature>
<dbReference type="InterPro" id="IPR045122">
    <property type="entry name" value="Csc1-like"/>
</dbReference>
<feature type="transmembrane region" description="Helical" evidence="9">
    <location>
        <begin position="962"/>
        <end position="981"/>
    </location>
</feature>
<feature type="region of interest" description="Disordered" evidence="8">
    <location>
        <begin position="314"/>
        <end position="344"/>
    </location>
</feature>
<dbReference type="InterPro" id="IPR046342">
    <property type="entry name" value="CBS_dom_sf"/>
</dbReference>
<evidence type="ECO:0000259" key="10">
    <source>
        <dbReference type="PROSITE" id="PS51371"/>
    </source>
</evidence>
<feature type="transmembrane region" description="Helical" evidence="9">
    <location>
        <begin position="993"/>
        <end position="1015"/>
    </location>
</feature>
<evidence type="ECO:0000313" key="12">
    <source>
        <dbReference type="Proteomes" id="UP001244341"/>
    </source>
</evidence>
<feature type="domain" description="CBS" evidence="10">
    <location>
        <begin position="1259"/>
        <end position="1318"/>
    </location>
</feature>
<proteinExistence type="inferred from homology"/>
<dbReference type="InterPro" id="IPR000644">
    <property type="entry name" value="CBS_dom"/>
</dbReference>
<evidence type="ECO:0000256" key="8">
    <source>
        <dbReference type="SAM" id="MobiDB-lite"/>
    </source>
</evidence>
<evidence type="ECO:0000256" key="5">
    <source>
        <dbReference type="ARBA" id="ARBA00022989"/>
    </source>
</evidence>
<dbReference type="CDD" id="cd04586">
    <property type="entry name" value="CBS_pair_BON_assoc"/>
    <property type="match status" value="1"/>
</dbReference>
<feature type="transmembrane region" description="Helical" evidence="9">
    <location>
        <begin position="735"/>
        <end position="758"/>
    </location>
</feature>
<organism evidence="11 12">
    <name type="scientific">Tetradesmus obliquus</name>
    <name type="common">Green alga</name>
    <name type="synonym">Acutodesmus obliquus</name>
    <dbReference type="NCBI Taxonomy" id="3088"/>
    <lineage>
        <taxon>Eukaryota</taxon>
        <taxon>Viridiplantae</taxon>
        <taxon>Chlorophyta</taxon>
        <taxon>core chlorophytes</taxon>
        <taxon>Chlorophyceae</taxon>
        <taxon>CS clade</taxon>
        <taxon>Sphaeropleales</taxon>
        <taxon>Scenedesmaceae</taxon>
        <taxon>Tetradesmus</taxon>
    </lineage>
</organism>
<dbReference type="Gene3D" id="3.10.580.10">
    <property type="entry name" value="CBS-domain"/>
    <property type="match status" value="1"/>
</dbReference>
<gene>
    <name evidence="11" type="ORF">OEZ85_011214</name>
</gene>
<dbReference type="Pfam" id="PF00571">
    <property type="entry name" value="CBS"/>
    <property type="match status" value="2"/>
</dbReference>
<feature type="region of interest" description="Disordered" evidence="8">
    <location>
        <begin position="448"/>
        <end position="467"/>
    </location>
</feature>
<keyword evidence="7" id="KW-0129">CBS domain</keyword>
<keyword evidence="12" id="KW-1185">Reference proteome</keyword>
<keyword evidence="6 9" id="KW-0472">Membrane</keyword>
<feature type="transmembrane region" description="Helical" evidence="9">
    <location>
        <begin position="778"/>
        <end position="800"/>
    </location>
</feature>
<evidence type="ECO:0000256" key="2">
    <source>
        <dbReference type="ARBA" id="ARBA00007779"/>
    </source>
</evidence>
<feature type="region of interest" description="Disordered" evidence="8">
    <location>
        <begin position="530"/>
        <end position="606"/>
    </location>
</feature>
<name>A0ABY8TPL3_TETOB</name>
<comment type="subcellular location">
    <subcellularLocation>
        <location evidence="1">Membrane</location>
        <topology evidence="1">Multi-pass membrane protein</topology>
    </subcellularLocation>
</comment>
<dbReference type="SMART" id="SM00116">
    <property type="entry name" value="CBS"/>
    <property type="match status" value="2"/>
</dbReference>
<dbReference type="Proteomes" id="UP001244341">
    <property type="component" value="Chromosome 2b"/>
</dbReference>
<keyword evidence="5 9" id="KW-1133">Transmembrane helix</keyword>
<feature type="transmembrane region" description="Helical" evidence="9">
    <location>
        <begin position="120"/>
        <end position="142"/>
    </location>
</feature>
<comment type="similarity">
    <text evidence="2">Belongs to the CSC1 (TC 1.A.17) family.</text>
</comment>
<evidence type="ECO:0000256" key="3">
    <source>
        <dbReference type="ARBA" id="ARBA00022448"/>
    </source>
</evidence>
<feature type="transmembrane region" description="Helical" evidence="9">
    <location>
        <begin position="176"/>
        <end position="194"/>
    </location>
</feature>
<dbReference type="PROSITE" id="PS51371">
    <property type="entry name" value="CBS"/>
    <property type="match status" value="2"/>
</dbReference>
<evidence type="ECO:0000256" key="6">
    <source>
        <dbReference type="ARBA" id="ARBA00023136"/>
    </source>
</evidence>
<dbReference type="InterPro" id="IPR003864">
    <property type="entry name" value="CSC1/OSCA1-like_7TM"/>
</dbReference>
<dbReference type="InterPro" id="IPR032880">
    <property type="entry name" value="CSC1/OSCA1-like_N"/>
</dbReference>
<feature type="compositionally biased region" description="Acidic residues" evidence="8">
    <location>
        <begin position="448"/>
        <end position="462"/>
    </location>
</feature>
<feature type="transmembrane region" description="Helical" evidence="9">
    <location>
        <begin position="39"/>
        <end position="60"/>
    </location>
</feature>
<accession>A0ABY8TPL3</accession>
<feature type="compositionally biased region" description="Low complexity" evidence="8">
    <location>
        <begin position="328"/>
        <end position="344"/>
    </location>
</feature>
<keyword evidence="3" id="KW-0813">Transport</keyword>
<feature type="region of interest" description="Disordered" evidence="8">
    <location>
        <begin position="274"/>
        <end position="302"/>
    </location>
</feature>
<evidence type="ECO:0000256" key="4">
    <source>
        <dbReference type="ARBA" id="ARBA00022692"/>
    </source>
</evidence>
<evidence type="ECO:0000256" key="9">
    <source>
        <dbReference type="SAM" id="Phobius"/>
    </source>
</evidence>
<reference evidence="11 12" key="1">
    <citation type="submission" date="2023-05" db="EMBL/GenBank/DDBJ databases">
        <title>A 100% complete, gapless, phased diploid assembly of the Scenedesmus obliquus UTEX 3031 genome.</title>
        <authorList>
            <person name="Biondi T.C."/>
            <person name="Hanschen E.R."/>
            <person name="Kwon T."/>
            <person name="Eng W."/>
            <person name="Kruse C.P.S."/>
            <person name="Koehler S.I."/>
            <person name="Kunde Y."/>
            <person name="Gleasner C.D."/>
            <person name="You Mak K.T."/>
            <person name="Polle J."/>
            <person name="Hovde B.T."/>
            <person name="Starkenburg S.R."/>
        </authorList>
    </citation>
    <scope>NUCLEOTIDE SEQUENCE [LARGE SCALE GENOMIC DNA]</scope>
    <source>
        <strain evidence="11 12">DOE0152z</strain>
    </source>
</reference>
<dbReference type="PANTHER" id="PTHR13018:SF5">
    <property type="entry name" value="RE44586P"/>
    <property type="match status" value="1"/>
</dbReference>